<dbReference type="EMBL" id="JAHWZX010000010">
    <property type="protein sequence ID" value="MBW4331516.1"/>
    <property type="molecule type" value="Genomic_DNA"/>
</dbReference>
<dbReference type="Pfam" id="PF07486">
    <property type="entry name" value="Hydrolase_2"/>
    <property type="match status" value="1"/>
</dbReference>
<dbReference type="Proteomes" id="UP001197214">
    <property type="component" value="Unassembled WGS sequence"/>
</dbReference>
<evidence type="ECO:0000259" key="3">
    <source>
        <dbReference type="Pfam" id="PF07486"/>
    </source>
</evidence>
<feature type="chain" id="PRO_5045482491" evidence="2">
    <location>
        <begin position="24"/>
        <end position="322"/>
    </location>
</feature>
<feature type="domain" description="Cell wall hydrolase SleB" evidence="3">
    <location>
        <begin position="124"/>
        <end position="230"/>
    </location>
</feature>
<sequence length="322" mass="34410">MEIRTLIAAALALLAGAGFSAHAALASLDQMRPPAPVMSPKADYDAGEHFPGSLYYTMVEDDAAVARGVTGTTALPDMPASARADAMQPGIVPARPFRLTGSAESEARARECLTSAIYYEAAREPDDGQQAVAQVILNRVAHPAFPDTVCGVVYQGSERAGCQFSFACDGSLARAPDRRYWRRARDVAVAALSGHVFAPVGLATHYHTYAVRPAWNRKLVMTGVFGAHFFHRWAGWWGTAAAFHEVYAGGEPVPGPHRRIDAPPVEMVQAALPLPAIVHAAASSDRVAQATPQDDGEADPHVAVLPQSQILDKWKDSGKPLR</sequence>
<protein>
    <submittedName>
        <fullName evidence="4">Cell wall hydrolase</fullName>
    </submittedName>
</protein>
<evidence type="ECO:0000313" key="4">
    <source>
        <dbReference type="EMBL" id="MBW4331516.1"/>
    </source>
</evidence>
<gene>
    <name evidence="4" type="ORF">KY084_11620</name>
</gene>
<keyword evidence="5" id="KW-1185">Reference proteome</keyword>
<proteinExistence type="predicted"/>
<comment type="caution">
    <text evidence="4">The sequence shown here is derived from an EMBL/GenBank/DDBJ whole genome shotgun (WGS) entry which is preliminary data.</text>
</comment>
<organism evidence="4 5">
    <name type="scientific">Stakelama flava</name>
    <dbReference type="NCBI Taxonomy" id="2860338"/>
    <lineage>
        <taxon>Bacteria</taxon>
        <taxon>Pseudomonadati</taxon>
        <taxon>Pseudomonadota</taxon>
        <taxon>Alphaproteobacteria</taxon>
        <taxon>Sphingomonadales</taxon>
        <taxon>Sphingomonadaceae</taxon>
        <taxon>Stakelama</taxon>
    </lineage>
</organism>
<feature type="signal peptide" evidence="2">
    <location>
        <begin position="1"/>
        <end position="23"/>
    </location>
</feature>
<evidence type="ECO:0000256" key="1">
    <source>
        <dbReference type="SAM" id="MobiDB-lite"/>
    </source>
</evidence>
<dbReference type="GO" id="GO:0016787">
    <property type="term" value="F:hydrolase activity"/>
    <property type="evidence" value="ECO:0007669"/>
    <property type="project" value="UniProtKB-KW"/>
</dbReference>
<reference evidence="4 5" key="1">
    <citation type="submission" date="2021-07" db="EMBL/GenBank/DDBJ databases">
        <title>Stakelama flava sp. nov., a novel endophytic bacterium isolated from branch of Kandelia candel.</title>
        <authorList>
            <person name="Tuo L."/>
        </authorList>
    </citation>
    <scope>NUCLEOTIDE SEQUENCE [LARGE SCALE GENOMIC DNA]</scope>
    <source>
        <strain evidence="4 5">CBK3Z-3</strain>
    </source>
</reference>
<dbReference type="InterPro" id="IPR011105">
    <property type="entry name" value="Cell_wall_hydrolase_SleB"/>
</dbReference>
<evidence type="ECO:0000313" key="5">
    <source>
        <dbReference type="Proteomes" id="UP001197214"/>
    </source>
</evidence>
<name>A0ABS6XQ32_9SPHN</name>
<keyword evidence="2" id="KW-0732">Signal</keyword>
<evidence type="ECO:0000256" key="2">
    <source>
        <dbReference type="SAM" id="SignalP"/>
    </source>
</evidence>
<keyword evidence="4" id="KW-0378">Hydrolase</keyword>
<accession>A0ABS6XQ32</accession>
<feature type="region of interest" description="Disordered" evidence="1">
    <location>
        <begin position="283"/>
        <end position="303"/>
    </location>
</feature>